<dbReference type="InterPro" id="IPR002678">
    <property type="entry name" value="DUF34/NIF3"/>
</dbReference>
<comment type="caution">
    <text evidence="4">The sequence shown here is derived from an EMBL/GenBank/DDBJ whole genome shotgun (WGS) entry which is preliminary data.</text>
</comment>
<reference evidence="4 5" key="1">
    <citation type="journal article" date="2019" name="Nat. Ecol. Evol.">
        <title>Megaphylogeny resolves global patterns of mushroom evolution.</title>
        <authorList>
            <person name="Varga T."/>
            <person name="Krizsan K."/>
            <person name="Foldi C."/>
            <person name="Dima B."/>
            <person name="Sanchez-Garcia M."/>
            <person name="Sanchez-Ramirez S."/>
            <person name="Szollosi G.J."/>
            <person name="Szarkandi J.G."/>
            <person name="Papp V."/>
            <person name="Albert L."/>
            <person name="Andreopoulos W."/>
            <person name="Angelini C."/>
            <person name="Antonin V."/>
            <person name="Barry K.W."/>
            <person name="Bougher N.L."/>
            <person name="Buchanan P."/>
            <person name="Buyck B."/>
            <person name="Bense V."/>
            <person name="Catcheside P."/>
            <person name="Chovatia M."/>
            <person name="Cooper J."/>
            <person name="Damon W."/>
            <person name="Desjardin D."/>
            <person name="Finy P."/>
            <person name="Geml J."/>
            <person name="Haridas S."/>
            <person name="Hughes K."/>
            <person name="Justo A."/>
            <person name="Karasinski D."/>
            <person name="Kautmanova I."/>
            <person name="Kiss B."/>
            <person name="Kocsube S."/>
            <person name="Kotiranta H."/>
            <person name="LaButti K.M."/>
            <person name="Lechner B.E."/>
            <person name="Liimatainen K."/>
            <person name="Lipzen A."/>
            <person name="Lukacs Z."/>
            <person name="Mihaltcheva S."/>
            <person name="Morgado L.N."/>
            <person name="Niskanen T."/>
            <person name="Noordeloos M.E."/>
            <person name="Ohm R.A."/>
            <person name="Ortiz-Santana B."/>
            <person name="Ovrebo C."/>
            <person name="Racz N."/>
            <person name="Riley R."/>
            <person name="Savchenko A."/>
            <person name="Shiryaev A."/>
            <person name="Soop K."/>
            <person name="Spirin V."/>
            <person name="Szebenyi C."/>
            <person name="Tomsovsky M."/>
            <person name="Tulloss R.E."/>
            <person name="Uehling J."/>
            <person name="Grigoriev I.V."/>
            <person name="Vagvolgyi C."/>
            <person name="Papp T."/>
            <person name="Martin F.M."/>
            <person name="Miettinen O."/>
            <person name="Hibbett D.S."/>
            <person name="Nagy L.G."/>
        </authorList>
    </citation>
    <scope>NUCLEOTIDE SEQUENCE [LARGE SCALE GENOMIC DNA]</scope>
    <source>
        <strain evidence="4 5">FP101781</strain>
    </source>
</reference>
<keyword evidence="2" id="KW-0479">Metal-binding</keyword>
<feature type="binding site" evidence="2">
    <location>
        <position position="115"/>
    </location>
    <ligand>
        <name>a divalent metal cation</name>
        <dbReference type="ChEBI" id="CHEBI:60240"/>
        <label>1</label>
    </ligand>
</feature>
<dbReference type="FunFam" id="3.40.1390.30:FF:000001">
    <property type="entry name" value="GTP cyclohydrolase 1 type 2"/>
    <property type="match status" value="1"/>
</dbReference>
<evidence type="ECO:0000313" key="3">
    <source>
        <dbReference type="EMBL" id="TEB18554.1"/>
    </source>
</evidence>
<dbReference type="NCBIfam" id="TIGR00486">
    <property type="entry name" value="YbgI_SA1388"/>
    <property type="match status" value="1"/>
</dbReference>
<comment type="similarity">
    <text evidence="1">Belongs to the GTP cyclohydrolase I type 2/NIF3 family.</text>
</comment>
<dbReference type="EMBL" id="QPFP01000244">
    <property type="protein sequence ID" value="TEB18554.1"/>
    <property type="molecule type" value="Genomic_DNA"/>
</dbReference>
<dbReference type="GO" id="GO:0046872">
    <property type="term" value="F:metal ion binding"/>
    <property type="evidence" value="ECO:0007669"/>
    <property type="project" value="UniProtKB-KW"/>
</dbReference>
<dbReference type="Gene3D" id="3.40.1390.30">
    <property type="entry name" value="NIF3 (NGG1p interacting factor 3)-like"/>
    <property type="match status" value="1"/>
</dbReference>
<gene>
    <name evidence="4" type="ORF">FA13DRAFT_254052</name>
    <name evidence="3" type="ORF">FA13DRAFT_590646</name>
</gene>
<sequence length="297" mass="32099">MSGNALLKSVCRAMERIAPLRLAEKWDNVGLLLWDLSRIESPTQCSGRDRVLLTIDLTTSVLSEAIAKETSVIVAYHPTIFKGLQSLTLANPLQKSLLTCAAEGISVYSPHTSLDSVWGGINDWLAQGLLANPQDGDIEPLVGQKLHPTTGEAEGAEGRLVTLSQPIDIRELERRIKSHLKLAHLQVGYAEQSEDVAPLRGVRSIAICAGSGGSMLLGKQADVYFTGEMSHHEVLAAVAAGRNVILCGHTNTERGYLTILAERLKKELGSQESKDEGVSSDVEVLVSQKDQHPLQIV</sequence>
<dbReference type="AlphaFoldDB" id="A0A4Y7TE43"/>
<dbReference type="PANTHER" id="PTHR13799">
    <property type="entry name" value="NGG1 INTERACTING FACTOR 3"/>
    <property type="match status" value="1"/>
</dbReference>
<dbReference type="STRING" id="71717.A0A4Y7TE43"/>
<dbReference type="GO" id="GO:0005739">
    <property type="term" value="C:mitochondrion"/>
    <property type="evidence" value="ECO:0007669"/>
    <property type="project" value="TreeGrafter"/>
</dbReference>
<feature type="binding site" evidence="2">
    <location>
        <position position="253"/>
    </location>
    <ligand>
        <name>a divalent metal cation</name>
        <dbReference type="ChEBI" id="CHEBI:60240"/>
        <label>1</label>
    </ligand>
</feature>
<keyword evidence="5" id="KW-1185">Reference proteome</keyword>
<evidence type="ECO:0000256" key="2">
    <source>
        <dbReference type="PIRSR" id="PIRSR602678-1"/>
    </source>
</evidence>
<dbReference type="EMBL" id="QPFP01000015">
    <property type="protein sequence ID" value="TEB32437.1"/>
    <property type="molecule type" value="Genomic_DNA"/>
</dbReference>
<proteinExistence type="inferred from homology"/>
<name>A0A4Y7TE43_COPMI</name>
<protein>
    <submittedName>
        <fullName evidence="4">NGG1p interacting factor 3</fullName>
    </submittedName>
</protein>
<evidence type="ECO:0000313" key="4">
    <source>
        <dbReference type="EMBL" id="TEB32437.1"/>
    </source>
</evidence>
<evidence type="ECO:0000256" key="1">
    <source>
        <dbReference type="ARBA" id="ARBA00006964"/>
    </source>
</evidence>
<dbReference type="Proteomes" id="UP000298030">
    <property type="component" value="Unassembled WGS sequence"/>
</dbReference>
<feature type="binding site" evidence="2">
    <location>
        <position position="77"/>
    </location>
    <ligand>
        <name>a divalent metal cation</name>
        <dbReference type="ChEBI" id="CHEBI:60240"/>
        <label>1</label>
    </ligand>
</feature>
<accession>A0A4Y7TE43</accession>
<dbReference type="InterPro" id="IPR036069">
    <property type="entry name" value="DUF34/NIF3_sf"/>
</dbReference>
<organism evidence="4 5">
    <name type="scientific">Coprinellus micaceus</name>
    <name type="common">Glistening ink-cap mushroom</name>
    <name type="synonym">Coprinus micaceus</name>
    <dbReference type="NCBI Taxonomy" id="71717"/>
    <lineage>
        <taxon>Eukaryota</taxon>
        <taxon>Fungi</taxon>
        <taxon>Dikarya</taxon>
        <taxon>Basidiomycota</taxon>
        <taxon>Agaricomycotina</taxon>
        <taxon>Agaricomycetes</taxon>
        <taxon>Agaricomycetidae</taxon>
        <taxon>Agaricales</taxon>
        <taxon>Agaricineae</taxon>
        <taxon>Psathyrellaceae</taxon>
        <taxon>Coprinellus</taxon>
    </lineage>
</organism>
<dbReference type="Pfam" id="PF01784">
    <property type="entry name" value="DUF34_NIF3"/>
    <property type="match status" value="1"/>
</dbReference>
<feature type="binding site" evidence="2">
    <location>
        <position position="249"/>
    </location>
    <ligand>
        <name>a divalent metal cation</name>
        <dbReference type="ChEBI" id="CHEBI:60240"/>
        <label>1</label>
    </ligand>
</feature>
<dbReference type="SUPFAM" id="SSF102705">
    <property type="entry name" value="NIF3 (NGG1p interacting factor 3)-like"/>
    <property type="match status" value="1"/>
</dbReference>
<dbReference type="OrthoDB" id="3345469at2759"/>
<evidence type="ECO:0000313" key="5">
    <source>
        <dbReference type="Proteomes" id="UP000298030"/>
    </source>
</evidence>
<dbReference type="PANTHER" id="PTHR13799:SF13">
    <property type="entry name" value="NIF3-LIKE PROTEIN 1"/>
    <property type="match status" value="1"/>
</dbReference>